<dbReference type="AlphaFoldDB" id="A0A1I5SR43"/>
<feature type="transmembrane region" description="Helical" evidence="7">
    <location>
        <begin position="296"/>
        <end position="321"/>
    </location>
</feature>
<name>A0A1I5SR43_9BACI</name>
<evidence type="ECO:0000256" key="4">
    <source>
        <dbReference type="ARBA" id="ARBA00022989"/>
    </source>
</evidence>
<comment type="similarity">
    <text evidence="6">Belongs to the ABC-4 integral membrane protein family.</text>
</comment>
<evidence type="ECO:0000313" key="10">
    <source>
        <dbReference type="EMBL" id="GEM02669.1"/>
    </source>
</evidence>
<evidence type="ECO:0000256" key="2">
    <source>
        <dbReference type="ARBA" id="ARBA00022475"/>
    </source>
</evidence>
<evidence type="ECO:0000256" key="1">
    <source>
        <dbReference type="ARBA" id="ARBA00004651"/>
    </source>
</evidence>
<dbReference type="InterPro" id="IPR050250">
    <property type="entry name" value="Macrolide_Exporter_MacB"/>
</dbReference>
<evidence type="ECO:0000313" key="12">
    <source>
        <dbReference type="Proteomes" id="UP000242243"/>
    </source>
</evidence>
<dbReference type="RefSeq" id="WP_089833765.1">
    <property type="nucleotide sequence ID" value="NZ_BJWI01000051.1"/>
</dbReference>
<comment type="subcellular location">
    <subcellularLocation>
        <location evidence="1">Cell membrane</location>
        <topology evidence="1">Multi-pass membrane protein</topology>
    </subcellularLocation>
</comment>
<organism evidence="11 12">
    <name type="scientific">Halolactibacillus halophilus</name>
    <dbReference type="NCBI Taxonomy" id="306540"/>
    <lineage>
        <taxon>Bacteria</taxon>
        <taxon>Bacillati</taxon>
        <taxon>Bacillota</taxon>
        <taxon>Bacilli</taxon>
        <taxon>Bacillales</taxon>
        <taxon>Bacillaceae</taxon>
        <taxon>Halolactibacillus</taxon>
    </lineage>
</organism>
<accession>A0A1I5SR43</accession>
<keyword evidence="3 7" id="KW-0812">Transmembrane</keyword>
<reference evidence="11 12" key="1">
    <citation type="submission" date="2016-10" db="EMBL/GenBank/DDBJ databases">
        <authorList>
            <person name="de Groot N.N."/>
        </authorList>
    </citation>
    <scope>NUCLEOTIDE SEQUENCE [LARGE SCALE GENOMIC DNA]</scope>
    <source>
        <strain evidence="11 12">DSM 17073</strain>
    </source>
</reference>
<gene>
    <name evidence="10" type="primary">ytrF</name>
    <name evidence="10" type="ORF">HHA03_22010</name>
    <name evidence="11" type="ORF">SAMN05421839_1503</name>
</gene>
<dbReference type="STRING" id="306540.SAMN05421839_1503"/>
<evidence type="ECO:0000256" key="6">
    <source>
        <dbReference type="ARBA" id="ARBA00038076"/>
    </source>
</evidence>
<dbReference type="Pfam" id="PF12704">
    <property type="entry name" value="MacB_PCD"/>
    <property type="match status" value="1"/>
</dbReference>
<dbReference type="Proteomes" id="UP000242243">
    <property type="component" value="Unassembled WGS sequence"/>
</dbReference>
<dbReference type="Pfam" id="PF02687">
    <property type="entry name" value="FtsX"/>
    <property type="match status" value="1"/>
</dbReference>
<evidence type="ECO:0000259" key="8">
    <source>
        <dbReference type="Pfam" id="PF02687"/>
    </source>
</evidence>
<feature type="transmembrane region" description="Helical" evidence="7">
    <location>
        <begin position="21"/>
        <end position="45"/>
    </location>
</feature>
<evidence type="ECO:0000256" key="5">
    <source>
        <dbReference type="ARBA" id="ARBA00023136"/>
    </source>
</evidence>
<evidence type="ECO:0000313" key="13">
    <source>
        <dbReference type="Proteomes" id="UP000321547"/>
    </source>
</evidence>
<feature type="domain" description="ABC3 transporter permease C-terminal" evidence="8">
    <location>
        <begin position="306"/>
        <end position="433"/>
    </location>
</feature>
<sequence>MLFKDQLYFVRENMKKNKMRIFMTVLATAMGTAFLIVLASVAFGLHDTLIKDVLEQETVNQVQIYGKDDPNSQGITDEDIDYFQSLEHVRAVRKQSFFRQSPLVSLNGYETNPYTVAVDMAALEAGGTQLKDGRYATSSDEVIVGYHFYEQLLEKGTDPEDMYDENGERIKETLYQGKLIGETIDLTVSRLTNETDTEEKTYQLTIVGVTAEPANEWQQDQSLYTTFDFYQSVSEYTGTPGGEMYFQEEPMDLTFYYDEVTIQSNNLENVQALTDTINDQGYYGYSVASELKQINMLFTIAKAGLIFIGAIAVIIASIGIFNTMTMAVTERAPDIGIMKAIGASPKTIKQIFLLESSIIGIMGATIGTLVSYLISFLVNIGLPMILEAAFEDQLPEGFQFSSIPWTLVLIAYVICLLVTLISGSRPAKKATKIDVLSALRREL</sequence>
<protein>
    <submittedName>
        <fullName evidence="10">ABC transporter permease YtrF</fullName>
    </submittedName>
    <submittedName>
        <fullName evidence="11">Acetoin utilization transport system permease protein</fullName>
    </submittedName>
</protein>
<dbReference type="InterPro" id="IPR003838">
    <property type="entry name" value="ABC3_permease_C"/>
</dbReference>
<dbReference type="PANTHER" id="PTHR30572:SF4">
    <property type="entry name" value="ABC TRANSPORTER PERMEASE YTRF"/>
    <property type="match status" value="1"/>
</dbReference>
<feature type="transmembrane region" description="Helical" evidence="7">
    <location>
        <begin position="358"/>
        <end position="382"/>
    </location>
</feature>
<proteinExistence type="inferred from homology"/>
<dbReference type="EMBL" id="FOXC01000050">
    <property type="protein sequence ID" value="SFP73199.1"/>
    <property type="molecule type" value="Genomic_DNA"/>
</dbReference>
<evidence type="ECO:0000313" key="11">
    <source>
        <dbReference type="EMBL" id="SFP73199.1"/>
    </source>
</evidence>
<dbReference type="GO" id="GO:0022857">
    <property type="term" value="F:transmembrane transporter activity"/>
    <property type="evidence" value="ECO:0007669"/>
    <property type="project" value="TreeGrafter"/>
</dbReference>
<keyword evidence="5 7" id="KW-0472">Membrane</keyword>
<keyword evidence="2" id="KW-1003">Cell membrane</keyword>
<dbReference type="OrthoDB" id="9770099at2"/>
<dbReference type="PANTHER" id="PTHR30572">
    <property type="entry name" value="MEMBRANE COMPONENT OF TRANSPORTER-RELATED"/>
    <property type="match status" value="1"/>
</dbReference>
<keyword evidence="4 7" id="KW-1133">Transmembrane helix</keyword>
<evidence type="ECO:0000259" key="9">
    <source>
        <dbReference type="Pfam" id="PF12704"/>
    </source>
</evidence>
<keyword evidence="13" id="KW-1185">Reference proteome</keyword>
<evidence type="ECO:0000256" key="7">
    <source>
        <dbReference type="SAM" id="Phobius"/>
    </source>
</evidence>
<reference evidence="10 13" key="2">
    <citation type="submission" date="2019-07" db="EMBL/GenBank/DDBJ databases">
        <title>Whole genome shotgun sequence of Halolactibacillus halophilus NBRC 100868.</title>
        <authorList>
            <person name="Hosoyama A."/>
            <person name="Uohara A."/>
            <person name="Ohji S."/>
            <person name="Ichikawa N."/>
        </authorList>
    </citation>
    <scope>NUCLEOTIDE SEQUENCE [LARGE SCALE GENOMIC DNA]</scope>
    <source>
        <strain evidence="10 13">NBRC 100868</strain>
    </source>
</reference>
<dbReference type="Proteomes" id="UP000321547">
    <property type="component" value="Unassembled WGS sequence"/>
</dbReference>
<feature type="transmembrane region" description="Helical" evidence="7">
    <location>
        <begin position="402"/>
        <end position="422"/>
    </location>
</feature>
<dbReference type="EMBL" id="BJWI01000051">
    <property type="protein sequence ID" value="GEM02669.1"/>
    <property type="molecule type" value="Genomic_DNA"/>
</dbReference>
<dbReference type="GO" id="GO:0005886">
    <property type="term" value="C:plasma membrane"/>
    <property type="evidence" value="ECO:0007669"/>
    <property type="project" value="UniProtKB-SubCell"/>
</dbReference>
<dbReference type="InterPro" id="IPR025857">
    <property type="entry name" value="MacB_PCD"/>
</dbReference>
<feature type="domain" description="MacB-like periplasmic core" evidence="9">
    <location>
        <begin position="22"/>
        <end position="275"/>
    </location>
</feature>
<evidence type="ECO:0000256" key="3">
    <source>
        <dbReference type="ARBA" id="ARBA00022692"/>
    </source>
</evidence>